<accession>W0RKH3</accession>
<evidence type="ECO:0000256" key="1">
    <source>
        <dbReference type="SAM" id="SignalP"/>
    </source>
</evidence>
<name>W0RKH3_9BACT</name>
<evidence type="ECO:0008006" key="4">
    <source>
        <dbReference type="Google" id="ProtNLM"/>
    </source>
</evidence>
<dbReference type="InParanoid" id="W0RKH3"/>
<evidence type="ECO:0000313" key="3">
    <source>
        <dbReference type="Proteomes" id="UP000019151"/>
    </source>
</evidence>
<organism evidence="2 3">
    <name type="scientific">Gemmatirosa kalamazoonensis</name>
    <dbReference type="NCBI Taxonomy" id="861299"/>
    <lineage>
        <taxon>Bacteria</taxon>
        <taxon>Pseudomonadati</taxon>
        <taxon>Gemmatimonadota</taxon>
        <taxon>Gemmatimonadia</taxon>
        <taxon>Gemmatimonadales</taxon>
        <taxon>Gemmatimonadaceae</taxon>
        <taxon>Gemmatirosa</taxon>
    </lineage>
</organism>
<keyword evidence="3" id="KW-1185">Reference proteome</keyword>
<dbReference type="HOGENOM" id="CLU_1862308_0_0_0"/>
<dbReference type="EMBL" id="CP007128">
    <property type="protein sequence ID" value="AHG91251.1"/>
    <property type="molecule type" value="Genomic_DNA"/>
</dbReference>
<gene>
    <name evidence="2" type="ORF">J421_3714</name>
</gene>
<dbReference type="PROSITE" id="PS51257">
    <property type="entry name" value="PROKAR_LIPOPROTEIN"/>
    <property type="match status" value="1"/>
</dbReference>
<protein>
    <recommendedName>
        <fullName evidence="4">Lipoprotein</fullName>
    </recommendedName>
</protein>
<proteinExistence type="predicted"/>
<reference evidence="2 3" key="1">
    <citation type="journal article" date="2014" name="Genome Announc.">
        <title>Genome Sequence and Methylome of Soil Bacterium Gemmatirosa kalamazoonensis KBS708T, a Member of the Rarely Cultivated Gemmatimonadetes Phylum.</title>
        <authorList>
            <person name="Debruyn J.M."/>
            <person name="Radosevich M."/>
            <person name="Wommack K.E."/>
            <person name="Polson S.W."/>
            <person name="Hauser L.J."/>
            <person name="Fawaz M.N."/>
            <person name="Korlach J."/>
            <person name="Tsai Y.C."/>
        </authorList>
    </citation>
    <scope>NUCLEOTIDE SEQUENCE [LARGE SCALE GENOMIC DNA]</scope>
    <source>
        <strain evidence="2 3">KBS708</strain>
    </source>
</reference>
<evidence type="ECO:0000313" key="2">
    <source>
        <dbReference type="EMBL" id="AHG91251.1"/>
    </source>
</evidence>
<dbReference type="Proteomes" id="UP000019151">
    <property type="component" value="Chromosome"/>
</dbReference>
<dbReference type="KEGG" id="gba:J421_3714"/>
<feature type="chain" id="PRO_5004795116" description="Lipoprotein" evidence="1">
    <location>
        <begin position="22"/>
        <end position="137"/>
    </location>
</feature>
<sequence length="137" mass="13608">MHPTRPLALGAALLLAACATAPGPRPLTTIESPGEVSLADAAAPVVIHVSSRFAGPLAIYSVSAGVATRLGDVPGGRAEQFRLQATQIPANGLTLLAVPQTGPARASTGVLRVAPGSVVDFTIGASLADARAGVRSP</sequence>
<keyword evidence="1" id="KW-0732">Signal</keyword>
<feature type="signal peptide" evidence="1">
    <location>
        <begin position="1"/>
        <end position="21"/>
    </location>
</feature>
<dbReference type="AlphaFoldDB" id="W0RKH3"/>
<dbReference type="RefSeq" id="WP_025412702.1">
    <property type="nucleotide sequence ID" value="NZ_CP007128.1"/>
</dbReference>